<comment type="caution">
    <text evidence="2">The sequence shown here is derived from an EMBL/GenBank/DDBJ whole genome shotgun (WGS) entry which is preliminary data.</text>
</comment>
<dbReference type="SUPFAM" id="SSF55729">
    <property type="entry name" value="Acyl-CoA N-acyltransferases (Nat)"/>
    <property type="match status" value="2"/>
</dbReference>
<dbReference type="InterPro" id="IPR000182">
    <property type="entry name" value="GNAT_dom"/>
</dbReference>
<keyword evidence="2" id="KW-0808">Transferase</keyword>
<dbReference type="EMBL" id="RZGR01000002">
    <property type="protein sequence ID" value="RUQ91104.1"/>
    <property type="molecule type" value="Genomic_DNA"/>
</dbReference>
<dbReference type="Gene3D" id="3.40.630.30">
    <property type="match status" value="2"/>
</dbReference>
<dbReference type="OrthoDB" id="9796919at2"/>
<protein>
    <submittedName>
        <fullName evidence="2">GNAT family N-acetyltransferase</fullName>
    </submittedName>
</protein>
<proteinExistence type="predicted"/>
<evidence type="ECO:0000259" key="1">
    <source>
        <dbReference type="PROSITE" id="PS51186"/>
    </source>
</evidence>
<dbReference type="AlphaFoldDB" id="A0A3S1CMM5"/>
<gene>
    <name evidence="2" type="ORF">EKM59_01105</name>
</gene>
<feature type="domain" description="N-acetyltransferase" evidence="1">
    <location>
        <begin position="24"/>
        <end position="157"/>
    </location>
</feature>
<dbReference type="InterPro" id="IPR016181">
    <property type="entry name" value="Acyl_CoA_acyltransferase"/>
</dbReference>
<reference evidence="2 3" key="1">
    <citation type="submission" date="2018-12" db="EMBL/GenBank/DDBJ databases">
        <title>Legionella sp,whole genome shotgun sequence.</title>
        <authorList>
            <person name="Wu H."/>
        </authorList>
    </citation>
    <scope>NUCLEOTIDE SEQUENCE [LARGE SCALE GENOMIC DNA]</scope>
    <source>
        <strain evidence="3">km714</strain>
    </source>
</reference>
<organism evidence="2 3">
    <name type="scientific">Legionella septentrionalis</name>
    <dbReference type="NCBI Taxonomy" id="2498109"/>
    <lineage>
        <taxon>Bacteria</taxon>
        <taxon>Pseudomonadati</taxon>
        <taxon>Pseudomonadota</taxon>
        <taxon>Gammaproteobacteria</taxon>
        <taxon>Legionellales</taxon>
        <taxon>Legionellaceae</taxon>
        <taxon>Legionella</taxon>
    </lineage>
</organism>
<feature type="domain" description="N-acetyltransferase" evidence="1">
    <location>
        <begin position="167"/>
        <end position="314"/>
    </location>
</feature>
<evidence type="ECO:0000313" key="2">
    <source>
        <dbReference type="EMBL" id="RUQ91104.1"/>
    </source>
</evidence>
<sequence length="314" mass="36201">MWLTIHSQLFEIDDAFTYFKTMLKQAHQLSSQDLQALGALLEQCKHYDGHVIPVYAHLLTRKRTLPSLLYYQDQQLIGFLSAFGFYENACELALMVAPSVRKQGIARAMLLHMLPILATLQLNTVIFSSIHSTHKPWFNKNQFAHLKSEFEMVWDIAELPETDESELQVFQASEVDIPFLCSIDSLCFPEQSMGQNNMVERFLNLLNDDTYTIFLARHAGIPIGKAHIHWLANSAQLTDIAILPKEQRQGHGSELLRQCIRYIRTMRKTPITLNVETRNQHALNIYTNLGFIITNICDYWSTQLNNLLKKYNIS</sequence>
<dbReference type="GO" id="GO:0016747">
    <property type="term" value="F:acyltransferase activity, transferring groups other than amino-acyl groups"/>
    <property type="evidence" value="ECO:0007669"/>
    <property type="project" value="InterPro"/>
</dbReference>
<dbReference type="Pfam" id="PF00583">
    <property type="entry name" value="Acetyltransf_1"/>
    <property type="match status" value="2"/>
</dbReference>
<dbReference type="Proteomes" id="UP000288012">
    <property type="component" value="Unassembled WGS sequence"/>
</dbReference>
<dbReference type="PROSITE" id="PS51186">
    <property type="entry name" value="GNAT"/>
    <property type="match status" value="2"/>
</dbReference>
<dbReference type="InterPro" id="IPR050276">
    <property type="entry name" value="MshD_Acetyltransferase"/>
</dbReference>
<name>A0A3S1CMM5_9GAMM</name>
<keyword evidence="3" id="KW-1185">Reference proteome</keyword>
<dbReference type="CDD" id="cd04301">
    <property type="entry name" value="NAT_SF"/>
    <property type="match status" value="2"/>
</dbReference>
<accession>A0A3S1CMM5</accession>
<dbReference type="RefSeq" id="WP_126953178.1">
    <property type="nucleotide sequence ID" value="NZ_RZGR01000002.1"/>
</dbReference>
<evidence type="ECO:0000313" key="3">
    <source>
        <dbReference type="Proteomes" id="UP000288012"/>
    </source>
</evidence>
<dbReference type="PANTHER" id="PTHR43617">
    <property type="entry name" value="L-AMINO ACID N-ACETYLTRANSFERASE"/>
    <property type="match status" value="1"/>
</dbReference>